<gene>
    <name evidence="2" type="ORF">E2C06_34115</name>
</gene>
<reference evidence="2 3" key="1">
    <citation type="journal article" date="2016" name="J. Microbiol.">
        <title>Dankookia rubra gen. nov., sp. nov., an alphaproteobacterium isolated from sediment of a shallow stream.</title>
        <authorList>
            <person name="Kim W.H."/>
            <person name="Kim D.H."/>
            <person name="Kang K."/>
            <person name="Ahn T.Y."/>
        </authorList>
    </citation>
    <scope>NUCLEOTIDE SEQUENCE [LARGE SCALE GENOMIC DNA]</scope>
    <source>
        <strain evidence="2 3">JCM30602</strain>
    </source>
</reference>
<organism evidence="2 3">
    <name type="scientific">Dankookia rubra</name>
    <dbReference type="NCBI Taxonomy" id="1442381"/>
    <lineage>
        <taxon>Bacteria</taxon>
        <taxon>Pseudomonadati</taxon>
        <taxon>Pseudomonadota</taxon>
        <taxon>Alphaproteobacteria</taxon>
        <taxon>Acetobacterales</taxon>
        <taxon>Roseomonadaceae</taxon>
        <taxon>Dankookia</taxon>
    </lineage>
</organism>
<name>A0A4R5Q618_9PROT</name>
<evidence type="ECO:0000313" key="3">
    <source>
        <dbReference type="Proteomes" id="UP000295096"/>
    </source>
</evidence>
<evidence type="ECO:0000256" key="1">
    <source>
        <dbReference type="SAM" id="MobiDB-lite"/>
    </source>
</evidence>
<sequence length="140" mass="15003">MLFPMPTASCPSRTPKRRWRRASAKVAASTSVLVQFSEGEPRAVPPAARPTHGTIARPPPGVGVLGNESRQIPRTQVLSGELSPRTRSVVGNRKPHRRGTFERVIRTNLAGCFVTAQAAARAMVWHGQGGRIVTTSSVSG</sequence>
<proteinExistence type="predicted"/>
<keyword evidence="3" id="KW-1185">Reference proteome</keyword>
<dbReference type="InterPro" id="IPR002347">
    <property type="entry name" value="SDR_fam"/>
</dbReference>
<dbReference type="AlphaFoldDB" id="A0A4R5Q618"/>
<dbReference type="Gene3D" id="3.40.50.720">
    <property type="entry name" value="NAD(P)-binding Rossmann-like Domain"/>
    <property type="match status" value="1"/>
</dbReference>
<evidence type="ECO:0000313" key="2">
    <source>
        <dbReference type="EMBL" id="TDH58146.1"/>
    </source>
</evidence>
<protein>
    <submittedName>
        <fullName evidence="2">SDR family NAD(P)-dependent oxidoreductase</fullName>
    </submittedName>
</protein>
<dbReference type="Proteomes" id="UP000295096">
    <property type="component" value="Unassembled WGS sequence"/>
</dbReference>
<dbReference type="EMBL" id="SMSJ01000149">
    <property type="protein sequence ID" value="TDH58146.1"/>
    <property type="molecule type" value="Genomic_DNA"/>
</dbReference>
<comment type="caution">
    <text evidence="2">The sequence shown here is derived from an EMBL/GenBank/DDBJ whole genome shotgun (WGS) entry which is preliminary data.</text>
</comment>
<accession>A0A4R5Q618</accession>
<dbReference type="SUPFAM" id="SSF51735">
    <property type="entry name" value="NAD(P)-binding Rossmann-fold domains"/>
    <property type="match status" value="1"/>
</dbReference>
<dbReference type="InterPro" id="IPR036291">
    <property type="entry name" value="NAD(P)-bd_dom_sf"/>
</dbReference>
<dbReference type="Pfam" id="PF00106">
    <property type="entry name" value="adh_short"/>
    <property type="match status" value="1"/>
</dbReference>
<feature type="region of interest" description="Disordered" evidence="1">
    <location>
        <begin position="37"/>
        <end position="68"/>
    </location>
</feature>